<keyword evidence="2" id="KW-1185">Reference proteome</keyword>
<dbReference type="AlphaFoldDB" id="W0EGE4"/>
<protein>
    <submittedName>
        <fullName evidence="1">Uncharacterized protein</fullName>
    </submittedName>
</protein>
<reference evidence="1 2" key="1">
    <citation type="submission" date="2013-12" db="EMBL/GenBank/DDBJ databases">
        <authorList>
            <consortium name="DOE Joint Genome Institute"/>
            <person name="Smidt H."/>
            <person name="Huntemann M."/>
            <person name="Han J."/>
            <person name="Chen A."/>
            <person name="Kyrpides N."/>
            <person name="Mavromatis K."/>
            <person name="Markowitz V."/>
            <person name="Palaniappan K."/>
            <person name="Ivanova N."/>
            <person name="Schaumberg A."/>
            <person name="Pati A."/>
            <person name="Liolios K."/>
            <person name="Nordberg H.P."/>
            <person name="Cantor M.N."/>
            <person name="Hua S.X."/>
            <person name="Woyke T."/>
        </authorList>
    </citation>
    <scope>NUCLEOTIDE SEQUENCE [LARGE SCALE GENOMIC DNA]</scope>
    <source>
        <strain evidence="2">DSM 15288</strain>
    </source>
</reference>
<dbReference type="KEGG" id="dmt:DESME_09060"/>
<proteinExistence type="predicted"/>
<evidence type="ECO:0000313" key="1">
    <source>
        <dbReference type="EMBL" id="AHF08588.1"/>
    </source>
</evidence>
<evidence type="ECO:0000313" key="2">
    <source>
        <dbReference type="Proteomes" id="UP000010847"/>
    </source>
</evidence>
<gene>
    <name evidence="1" type="ORF">DESME_09060</name>
</gene>
<dbReference type="HOGENOM" id="CLU_2896755_0_0_9"/>
<dbReference type="Proteomes" id="UP000010847">
    <property type="component" value="Chromosome"/>
</dbReference>
<organism evidence="1 2">
    <name type="scientific">Desulfitobacterium metallireducens DSM 15288</name>
    <dbReference type="NCBI Taxonomy" id="871968"/>
    <lineage>
        <taxon>Bacteria</taxon>
        <taxon>Bacillati</taxon>
        <taxon>Bacillota</taxon>
        <taxon>Clostridia</taxon>
        <taxon>Eubacteriales</taxon>
        <taxon>Desulfitobacteriaceae</taxon>
        <taxon>Desulfitobacterium</taxon>
    </lineage>
</organism>
<name>W0EGE4_9FIRM</name>
<dbReference type="EMBL" id="CP007032">
    <property type="protein sequence ID" value="AHF08588.1"/>
    <property type="molecule type" value="Genomic_DNA"/>
</dbReference>
<accession>W0EGE4</accession>
<sequence length="62" mass="7191">MICPKCGQDTYFMNSDVCGLVTLMKTPENEISTNLNRVFPVHVFLCRTCKHVELKWKDPEET</sequence>